<feature type="compositionally biased region" description="Basic and acidic residues" evidence="1">
    <location>
        <begin position="114"/>
        <end position="132"/>
    </location>
</feature>
<reference evidence="2 3" key="1">
    <citation type="submission" date="2018-12" db="EMBL/GenBank/DDBJ databases">
        <title>Genome Sequence of Candidatus Viridilinea halotolerans isolated from saline sulfide-rich spring.</title>
        <authorList>
            <person name="Grouzdev D.S."/>
            <person name="Burganskaya E.I."/>
            <person name="Krutkina M.S."/>
            <person name="Sukhacheva M.V."/>
            <person name="Gorlenko V.M."/>
        </authorList>
    </citation>
    <scope>NUCLEOTIDE SEQUENCE [LARGE SCALE GENOMIC DNA]</scope>
    <source>
        <strain evidence="2">Chok-6</strain>
    </source>
</reference>
<protein>
    <recommendedName>
        <fullName evidence="4">Gingipain domain-containing protein</fullName>
    </recommendedName>
</protein>
<dbReference type="AlphaFoldDB" id="A0A426U0M1"/>
<evidence type="ECO:0000313" key="3">
    <source>
        <dbReference type="Proteomes" id="UP000280307"/>
    </source>
</evidence>
<organism evidence="2 3">
    <name type="scientific">Candidatus Viridilinea halotolerans</name>
    <dbReference type="NCBI Taxonomy" id="2491704"/>
    <lineage>
        <taxon>Bacteria</taxon>
        <taxon>Bacillati</taxon>
        <taxon>Chloroflexota</taxon>
        <taxon>Chloroflexia</taxon>
        <taxon>Chloroflexales</taxon>
        <taxon>Chloroflexineae</taxon>
        <taxon>Oscillochloridaceae</taxon>
        <taxon>Candidatus Viridilinea</taxon>
    </lineage>
</organism>
<name>A0A426U0M1_9CHLR</name>
<gene>
    <name evidence="2" type="ORF">EI684_09950</name>
</gene>
<evidence type="ECO:0008006" key="4">
    <source>
        <dbReference type="Google" id="ProtNLM"/>
    </source>
</evidence>
<proteinExistence type="predicted"/>
<comment type="caution">
    <text evidence="2">The sequence shown here is derived from an EMBL/GenBank/DDBJ whole genome shotgun (WGS) entry which is preliminary data.</text>
</comment>
<dbReference type="EMBL" id="RSAS01000383">
    <property type="protein sequence ID" value="RRR72637.1"/>
    <property type="molecule type" value="Genomic_DNA"/>
</dbReference>
<accession>A0A426U0M1</accession>
<dbReference type="Proteomes" id="UP000280307">
    <property type="component" value="Unassembled WGS sequence"/>
</dbReference>
<feature type="compositionally biased region" description="Pro residues" evidence="1">
    <location>
        <begin position="50"/>
        <end position="64"/>
    </location>
</feature>
<feature type="region of interest" description="Disordered" evidence="1">
    <location>
        <begin position="112"/>
        <end position="132"/>
    </location>
</feature>
<evidence type="ECO:0000256" key="1">
    <source>
        <dbReference type="SAM" id="MobiDB-lite"/>
    </source>
</evidence>
<feature type="region of interest" description="Disordered" evidence="1">
    <location>
        <begin position="46"/>
        <end position="65"/>
    </location>
</feature>
<sequence>MHKHTPPPPDDDALEQRYQQILADGRSLPVAEQARLVAALAANLAASVSSPPPPPPPSPTPAPPVLLTSPLFDLIQRETNPLALIAPNGFDPTIGRARYRFDLAGAREAAATNHWDKQHAERKLHEHREGQGKPKLGLVHGFKYDELMVGNGKHGAGWGLVVCAQDSAALLLALWPLLELRCEQQGFALPLKPRKDETCGAWLRRVVGDDKLNAPFKAAVPVFLFDASQGAMGETYNQWLVRHGLGSDAGPVDPTRGIPFYLLLAGRPGPRAAGDAHIPFALQYNLDIFWGVGRLCFTDAAGEHRYAAYTAYAQAAVRAETGKMAQRARELVYFGPRHKLDIATELSTTELIAPLFAGVDGHAPFAARFAFATRAYLEDAAQRTTLDRLLRGQEGQPAVLFSAGHGIDLPRHHPDLLAQQGALLCSDWSGYGLARREHWFTGDDLAEDAQVEGMIAVVFACFGVGCPQYDSFRTHRDEPPTSLAPYAFVAQLPQRLLERGALAVIGHVDRAWSYAFRDEVLNVPRQTQAFEDLLSRILDGKRLGEATDPFNLRQGLTAVHLVELLDKYPQAKNNPDYELERIGPRWIAFNDARAYALLGDPAVRIVADKKGDAGDGFP</sequence>
<evidence type="ECO:0000313" key="2">
    <source>
        <dbReference type="EMBL" id="RRR72637.1"/>
    </source>
</evidence>